<evidence type="ECO:0000313" key="1">
    <source>
        <dbReference type="EMBL" id="KAH6829301.1"/>
    </source>
</evidence>
<reference evidence="1 2" key="1">
    <citation type="journal article" date="2021" name="Nat. Commun.">
        <title>Incipient diploidization of the medicinal plant Perilla within 10,000 years.</title>
        <authorList>
            <person name="Zhang Y."/>
            <person name="Shen Q."/>
            <person name="Leng L."/>
            <person name="Zhang D."/>
            <person name="Chen S."/>
            <person name="Shi Y."/>
            <person name="Ning Z."/>
            <person name="Chen S."/>
        </authorList>
    </citation>
    <scope>NUCLEOTIDE SEQUENCE [LARGE SCALE GENOMIC DNA]</scope>
    <source>
        <strain evidence="2">cv. PC099</strain>
    </source>
</reference>
<gene>
    <name evidence="1" type="ORF">C2S53_011525</name>
</gene>
<keyword evidence="2" id="KW-1185">Reference proteome</keyword>
<accession>A0AAD4P7P2</accession>
<evidence type="ECO:0000313" key="2">
    <source>
        <dbReference type="Proteomes" id="UP001190926"/>
    </source>
</evidence>
<proteinExistence type="predicted"/>
<dbReference type="AlphaFoldDB" id="A0AAD4P7P2"/>
<dbReference type="EMBL" id="SDAM02000109">
    <property type="protein sequence ID" value="KAH6829301.1"/>
    <property type="molecule type" value="Genomic_DNA"/>
</dbReference>
<sequence>MESYRQGQDLWEIIGGIETTLPKEAEALRKWKIKVGKAMYALKTTVNKEFLEHIRAATTPKEA</sequence>
<protein>
    <submittedName>
        <fullName evidence="1">Uncharacterized protein</fullName>
    </submittedName>
</protein>
<organism evidence="1 2">
    <name type="scientific">Perilla frutescens var. hirtella</name>
    <name type="common">Perilla citriodora</name>
    <name type="synonym">Perilla setoyensis</name>
    <dbReference type="NCBI Taxonomy" id="608512"/>
    <lineage>
        <taxon>Eukaryota</taxon>
        <taxon>Viridiplantae</taxon>
        <taxon>Streptophyta</taxon>
        <taxon>Embryophyta</taxon>
        <taxon>Tracheophyta</taxon>
        <taxon>Spermatophyta</taxon>
        <taxon>Magnoliopsida</taxon>
        <taxon>eudicotyledons</taxon>
        <taxon>Gunneridae</taxon>
        <taxon>Pentapetalae</taxon>
        <taxon>asterids</taxon>
        <taxon>lamiids</taxon>
        <taxon>Lamiales</taxon>
        <taxon>Lamiaceae</taxon>
        <taxon>Nepetoideae</taxon>
        <taxon>Elsholtzieae</taxon>
        <taxon>Perilla</taxon>
    </lineage>
</organism>
<name>A0AAD4P7P2_PERFH</name>
<comment type="caution">
    <text evidence="1">The sequence shown here is derived from an EMBL/GenBank/DDBJ whole genome shotgun (WGS) entry which is preliminary data.</text>
</comment>
<dbReference type="Proteomes" id="UP001190926">
    <property type="component" value="Unassembled WGS sequence"/>
</dbReference>